<evidence type="ECO:0000313" key="2">
    <source>
        <dbReference type="EMBL" id="MBK8572327.1"/>
    </source>
</evidence>
<keyword evidence="1" id="KW-0812">Transmembrane</keyword>
<name>A0A936F386_9BACT</name>
<proteinExistence type="predicted"/>
<dbReference type="Proteomes" id="UP000709959">
    <property type="component" value="Unassembled WGS sequence"/>
</dbReference>
<organism evidence="2 3">
    <name type="scientific">Candidatus Geothrix odensensis</name>
    <dbReference type="NCBI Taxonomy" id="2954440"/>
    <lineage>
        <taxon>Bacteria</taxon>
        <taxon>Pseudomonadati</taxon>
        <taxon>Acidobacteriota</taxon>
        <taxon>Holophagae</taxon>
        <taxon>Holophagales</taxon>
        <taxon>Holophagaceae</taxon>
        <taxon>Geothrix</taxon>
    </lineage>
</organism>
<keyword evidence="1" id="KW-1133">Transmembrane helix</keyword>
<keyword evidence="1" id="KW-0472">Membrane</keyword>
<protein>
    <recommendedName>
        <fullName evidence="4">Serine aminopeptidase S33 domain-containing protein</fullName>
    </recommendedName>
</protein>
<feature type="transmembrane region" description="Helical" evidence="1">
    <location>
        <begin position="12"/>
        <end position="30"/>
    </location>
</feature>
<reference evidence="2 3" key="1">
    <citation type="submission" date="2020-10" db="EMBL/GenBank/DDBJ databases">
        <title>Connecting structure to function with the recovery of over 1000 high-quality activated sludge metagenome-assembled genomes encoding full-length rRNA genes using long-read sequencing.</title>
        <authorList>
            <person name="Singleton C.M."/>
            <person name="Petriglieri F."/>
            <person name="Kristensen J.M."/>
            <person name="Kirkegaard R.H."/>
            <person name="Michaelsen T.Y."/>
            <person name="Andersen M.H."/>
            <person name="Karst S.M."/>
            <person name="Dueholm M.S."/>
            <person name="Nielsen P.H."/>
            <person name="Albertsen M."/>
        </authorList>
    </citation>
    <scope>NUCLEOTIDE SEQUENCE [LARGE SCALE GENOMIC DNA]</scope>
    <source>
        <strain evidence="2">OdNE_18-Q3-R46-58_MAXAC.008</strain>
    </source>
</reference>
<dbReference type="EMBL" id="JADKCH010000004">
    <property type="protein sequence ID" value="MBK8572327.1"/>
    <property type="molecule type" value="Genomic_DNA"/>
</dbReference>
<dbReference type="AlphaFoldDB" id="A0A936F386"/>
<dbReference type="InterPro" id="IPR029058">
    <property type="entry name" value="AB_hydrolase_fold"/>
</dbReference>
<gene>
    <name evidence="2" type="ORF">IPN91_06685</name>
</gene>
<dbReference type="SUPFAM" id="SSF53474">
    <property type="entry name" value="alpha/beta-Hydrolases"/>
    <property type="match status" value="1"/>
</dbReference>
<evidence type="ECO:0000313" key="3">
    <source>
        <dbReference type="Proteomes" id="UP000709959"/>
    </source>
</evidence>
<sequence>MSAASRSLLRAGLALSILYWSASFLAGWWLPSLLLDAPLPDRPSGEVEASLAALAGESGHWTVHSVPSGVGVTLRVHWLHRPNAKGAAILLHGFGDDALGTAPRLRDLPGLDVLCFTFRGRDLVPETPSTLGGHERGDVAAVVRFLEGAGWPRSRQLLVGSSQGAGVAILALADLEQQGAPLAGALLESPFMDLQDAARNHLRGTLGSLEVLARPAEWIGLWRSGRIAGFDPAAVSPVRASRGLRTPLALLAGDADPITPLAGVQAIAWNHPDLTIVPGAGHLEAGSKVPGGWRAWADRRLRSWGLASKP</sequence>
<evidence type="ECO:0000256" key="1">
    <source>
        <dbReference type="SAM" id="Phobius"/>
    </source>
</evidence>
<accession>A0A936F386</accession>
<evidence type="ECO:0008006" key="4">
    <source>
        <dbReference type="Google" id="ProtNLM"/>
    </source>
</evidence>
<comment type="caution">
    <text evidence="2">The sequence shown here is derived from an EMBL/GenBank/DDBJ whole genome shotgun (WGS) entry which is preliminary data.</text>
</comment>
<dbReference type="Gene3D" id="3.40.50.1820">
    <property type="entry name" value="alpha/beta hydrolase"/>
    <property type="match status" value="1"/>
</dbReference>